<dbReference type="EMBL" id="JAMXLT020000019">
    <property type="protein sequence ID" value="MDW8549518.1"/>
    <property type="molecule type" value="Genomic_DNA"/>
</dbReference>
<dbReference type="InterPro" id="IPR008441">
    <property type="entry name" value="AfumC-like_glycosyl_Trfase"/>
</dbReference>
<accession>A0ABU4JIM0</accession>
<gene>
    <name evidence="1" type="ORF">NG800_011395</name>
</gene>
<reference evidence="1 2" key="1">
    <citation type="submission" date="2023-11" db="EMBL/GenBank/DDBJ databases">
        <title>First isolation, identification, and characterization of non-pathogenic Epilithonimonas ginsengisoli isolated from diseased farmed rainbow trout (Oncorhynchus mykiss) in Chile.</title>
        <authorList>
            <person name="Miranda C.D."/>
            <person name="Irgang R."/>
            <person name="Concha C."/>
            <person name="Rojas R."/>
            <person name="Avendano R."/>
        </authorList>
    </citation>
    <scope>NUCLEOTIDE SEQUENCE [LARGE SCALE GENOMIC DNA]</scope>
    <source>
        <strain evidence="1 2">FP99</strain>
    </source>
</reference>
<dbReference type="Gene3D" id="3.90.550.20">
    <property type="match status" value="1"/>
</dbReference>
<dbReference type="RefSeq" id="WP_063969290.1">
    <property type="nucleotide sequence ID" value="NZ_JAMXLT020000019.1"/>
</dbReference>
<proteinExistence type="predicted"/>
<name>A0ABU4JIM0_9FLAO</name>
<organism evidence="1 2">
    <name type="scientific">Epilithonimonas ginsengisoli</name>
    <dbReference type="NCBI Taxonomy" id="1245592"/>
    <lineage>
        <taxon>Bacteria</taxon>
        <taxon>Pseudomonadati</taxon>
        <taxon>Bacteroidota</taxon>
        <taxon>Flavobacteriia</taxon>
        <taxon>Flavobacteriales</taxon>
        <taxon>Weeksellaceae</taxon>
        <taxon>Chryseobacterium group</taxon>
        <taxon>Epilithonimonas</taxon>
    </lineage>
</organism>
<comment type="caution">
    <text evidence="1">The sequence shown here is derived from an EMBL/GenBank/DDBJ whole genome shotgun (WGS) entry which is preliminary data.</text>
</comment>
<dbReference type="SUPFAM" id="SSF53448">
    <property type="entry name" value="Nucleotide-diphospho-sugar transferases"/>
    <property type="match status" value="1"/>
</dbReference>
<protein>
    <submittedName>
        <fullName evidence="1">Capsular polysaccharide synthesis protein</fullName>
    </submittedName>
</protein>
<evidence type="ECO:0000313" key="1">
    <source>
        <dbReference type="EMBL" id="MDW8549518.1"/>
    </source>
</evidence>
<evidence type="ECO:0000313" key="2">
    <source>
        <dbReference type="Proteomes" id="UP001204439"/>
    </source>
</evidence>
<dbReference type="Pfam" id="PF05704">
    <property type="entry name" value="Caps_synth"/>
    <property type="match status" value="1"/>
</dbReference>
<dbReference type="Proteomes" id="UP001204439">
    <property type="component" value="Unassembled WGS sequence"/>
</dbReference>
<sequence>MSFKSIKIKNAPEPKILSWGKGEDDFQDIPKIIWMFWQSKKPSIFVNICIENLKKRLADYEIRVIDFDNIDEYITNPPKFNDLPLANIADWIRLYLIKEFGGYWLDASILVTDNFKWIEKLKIQYKSEFVGFYSDDCTINLEYPIVENWFFGAPKHSKFITDWFVEYNNCIFSGNRQVYYKDLDASVLQNIWNPSYLLPYVSVAVIMRRNKDYKLTLIKAGDMGHFYSYNYVFTQPCVIQNVMLFSKPPQIIPKIIKMTSGGRSALDSYLEKGFYNFSSLLFNIIDEKNIDKKLRVNRLLQFFIKKITRSNIKSI</sequence>
<dbReference type="InterPro" id="IPR029044">
    <property type="entry name" value="Nucleotide-diphossugar_trans"/>
</dbReference>
<keyword evidence="2" id="KW-1185">Reference proteome</keyword>